<dbReference type="AlphaFoldDB" id="A0A2S6GLJ9"/>
<evidence type="ECO:0000313" key="2">
    <source>
        <dbReference type="Proteomes" id="UP000238071"/>
    </source>
</evidence>
<reference evidence="1 2" key="1">
    <citation type="submission" date="2018-02" db="EMBL/GenBank/DDBJ databases">
        <title>Subsurface microbial communities from deep shales in Ohio and West Virginia, USA.</title>
        <authorList>
            <person name="Wrighton K."/>
        </authorList>
    </citation>
    <scope>NUCLEOTIDE SEQUENCE [LARGE SCALE GENOMIC DNA]</scope>
    <source>
        <strain evidence="1 2">OWC-G53F</strain>
    </source>
</reference>
<keyword evidence="2" id="KW-1185">Reference proteome</keyword>
<organism evidence="1 2">
    <name type="scientific">Methylobacter tundripaludum</name>
    <dbReference type="NCBI Taxonomy" id="173365"/>
    <lineage>
        <taxon>Bacteria</taxon>
        <taxon>Pseudomonadati</taxon>
        <taxon>Pseudomonadota</taxon>
        <taxon>Gammaproteobacteria</taxon>
        <taxon>Methylococcales</taxon>
        <taxon>Methylococcaceae</taxon>
        <taxon>Methylobacter</taxon>
    </lineage>
</organism>
<name>A0A2S6GLJ9_9GAMM</name>
<dbReference type="OrthoDB" id="278697at2"/>
<dbReference type="Proteomes" id="UP000238071">
    <property type="component" value="Unassembled WGS sequence"/>
</dbReference>
<dbReference type="EMBL" id="PTIY01000018">
    <property type="protein sequence ID" value="PPK66036.1"/>
    <property type="molecule type" value="Genomic_DNA"/>
</dbReference>
<evidence type="ECO:0000313" key="1">
    <source>
        <dbReference type="EMBL" id="PPK66036.1"/>
    </source>
</evidence>
<sequence>MSLLDQIKVEVPNEYKEAIQFIDDFDYEPILKKVSKDLHGPTKKYVFEGIENLKRYYVVALLDAQNPHAVSRPVDPFWHVHVLFSREYFRFCEEVFGAYVHHIPLDHDDSKAVSHVKKVYEYTLKKHHEIFKQVDEEWWPAATMPGLLICFQPEALICFQPEACGYRLKGLYEQETALRESV</sequence>
<comment type="caution">
    <text evidence="1">The sequence shown here is derived from an EMBL/GenBank/DDBJ whole genome shotgun (WGS) entry which is preliminary data.</text>
</comment>
<accession>A0A2S6GLJ9</accession>
<gene>
    <name evidence="1" type="ORF">B0F88_11868</name>
</gene>
<dbReference type="RefSeq" id="WP_104425137.1">
    <property type="nucleotide sequence ID" value="NZ_PTIY01000018.1"/>
</dbReference>
<proteinExistence type="predicted"/>
<protein>
    <submittedName>
        <fullName evidence="1">Uncharacterized protein</fullName>
    </submittedName>
</protein>